<dbReference type="PANTHER" id="PTHR39206:SF1">
    <property type="entry name" value="SLL8004 PROTEIN"/>
    <property type="match status" value="1"/>
</dbReference>
<dbReference type="EMBL" id="FRCX01000004">
    <property type="protein sequence ID" value="SHN12950.1"/>
    <property type="molecule type" value="Genomic_DNA"/>
</dbReference>
<evidence type="ECO:0000313" key="4">
    <source>
        <dbReference type="EMBL" id="SHN12950.1"/>
    </source>
</evidence>
<dbReference type="GO" id="GO:0016301">
    <property type="term" value="F:kinase activity"/>
    <property type="evidence" value="ECO:0007669"/>
    <property type="project" value="InterPro"/>
</dbReference>
<evidence type="ECO:0000313" key="5">
    <source>
        <dbReference type="Proteomes" id="UP000184339"/>
    </source>
</evidence>
<dbReference type="Gene3D" id="3.40.50.300">
    <property type="entry name" value="P-loop containing nucleotide triphosphate hydrolases"/>
    <property type="match status" value="1"/>
</dbReference>
<keyword evidence="1" id="KW-0547">Nucleotide-binding</keyword>
<dbReference type="STRING" id="551987.SAMN05192549_104503"/>
<dbReference type="AlphaFoldDB" id="A0A1M7P885"/>
<keyword evidence="5" id="KW-1185">Reference proteome</keyword>
<dbReference type="GO" id="GO:0005524">
    <property type="term" value="F:ATP binding"/>
    <property type="evidence" value="ECO:0007669"/>
    <property type="project" value="UniProtKB-KW"/>
</dbReference>
<sequence>MPAQDEAPHLDLHAVVFAGPNGSGKTSLIDEIKKTGLATVRGVYPLPAHFINPDQVAKDLEGDFPDQDARDAAAQRAAIRVRAEAIGQKQNFAFETVMSHPSRISEMLLLKEQGYRLFLTFITTDNPETNVARVKLRYTTQTTTGHFVAPEKVRERYHRTLALLPLAAEIADAVYVYDNSTDFEQPVLQAVIERDGLFSVLPTAKQWVVDQLVRPLQEREMELGYLVAGVDKLGYPLSDTDELRGSYGGEVLMSTRYFLALYDQASQTATIHDRLMLEVGSQQLLSEQSSYESRQCLAIRYTPTTAPFIARLPPQTDS</sequence>
<gene>
    <name evidence="4" type="ORF">SAMN05192549_104503</name>
</gene>
<feature type="domain" description="Zeta toxin" evidence="3">
    <location>
        <begin position="14"/>
        <end position="162"/>
    </location>
</feature>
<proteinExistence type="predicted"/>
<evidence type="ECO:0000256" key="1">
    <source>
        <dbReference type="ARBA" id="ARBA00022741"/>
    </source>
</evidence>
<evidence type="ECO:0000259" key="3">
    <source>
        <dbReference type="Pfam" id="PF06414"/>
    </source>
</evidence>
<protein>
    <submittedName>
        <fullName evidence="4">Predicted ABC-type ATPase</fullName>
    </submittedName>
</protein>
<dbReference type="InterPro" id="IPR027417">
    <property type="entry name" value="P-loop_NTPase"/>
</dbReference>
<dbReference type="Proteomes" id="UP000184339">
    <property type="component" value="Unassembled WGS sequence"/>
</dbReference>
<reference evidence="5" key="1">
    <citation type="submission" date="2016-11" db="EMBL/GenBank/DDBJ databases">
        <authorList>
            <person name="Varghese N."/>
            <person name="Submissions S."/>
        </authorList>
    </citation>
    <scope>NUCLEOTIDE SEQUENCE [LARGE SCALE GENOMIC DNA]</scope>
    <source>
        <strain evidence="5">Sac-22</strain>
    </source>
</reference>
<accession>A0A1M7P885</accession>
<evidence type="ECO:0000256" key="2">
    <source>
        <dbReference type="ARBA" id="ARBA00022840"/>
    </source>
</evidence>
<name>A0A1M7P885_9BURK</name>
<dbReference type="PANTHER" id="PTHR39206">
    <property type="entry name" value="SLL8004 PROTEIN"/>
    <property type="match status" value="1"/>
</dbReference>
<dbReference type="Pfam" id="PF06414">
    <property type="entry name" value="Zeta_toxin"/>
    <property type="match status" value="1"/>
</dbReference>
<keyword evidence="2" id="KW-0067">ATP-binding</keyword>
<dbReference type="SUPFAM" id="SSF52540">
    <property type="entry name" value="P-loop containing nucleoside triphosphate hydrolases"/>
    <property type="match status" value="1"/>
</dbReference>
<dbReference type="InterPro" id="IPR010488">
    <property type="entry name" value="Zeta_toxin_domain"/>
</dbReference>
<organism evidence="4 5">
    <name type="scientific">Duganella sacchari</name>
    <dbReference type="NCBI Taxonomy" id="551987"/>
    <lineage>
        <taxon>Bacteria</taxon>
        <taxon>Pseudomonadati</taxon>
        <taxon>Pseudomonadota</taxon>
        <taxon>Betaproteobacteria</taxon>
        <taxon>Burkholderiales</taxon>
        <taxon>Oxalobacteraceae</taxon>
        <taxon>Telluria group</taxon>
        <taxon>Duganella</taxon>
    </lineage>
</organism>